<dbReference type="Proteomes" id="UP001054252">
    <property type="component" value="Unassembled WGS sequence"/>
</dbReference>
<sequence length="37" mass="3986">MCSKPTKLALRFATGSTEKTECARSRKASCRNGKPAV</sequence>
<keyword evidence="2" id="KW-1185">Reference proteome</keyword>
<accession>A0AAV5HW39</accession>
<dbReference type="AlphaFoldDB" id="A0AAV5HW39"/>
<evidence type="ECO:0000313" key="1">
    <source>
        <dbReference type="EMBL" id="GKU93083.1"/>
    </source>
</evidence>
<evidence type="ECO:0000313" key="2">
    <source>
        <dbReference type="Proteomes" id="UP001054252"/>
    </source>
</evidence>
<protein>
    <submittedName>
        <fullName evidence="1">Uncharacterized protein</fullName>
    </submittedName>
</protein>
<gene>
    <name evidence="1" type="ORF">SLEP1_g6714</name>
</gene>
<proteinExistence type="predicted"/>
<name>A0AAV5HW39_9ROSI</name>
<dbReference type="EMBL" id="BPVZ01000006">
    <property type="protein sequence ID" value="GKU93083.1"/>
    <property type="molecule type" value="Genomic_DNA"/>
</dbReference>
<comment type="caution">
    <text evidence="1">The sequence shown here is derived from an EMBL/GenBank/DDBJ whole genome shotgun (WGS) entry which is preliminary data.</text>
</comment>
<organism evidence="1 2">
    <name type="scientific">Rubroshorea leprosula</name>
    <dbReference type="NCBI Taxonomy" id="152421"/>
    <lineage>
        <taxon>Eukaryota</taxon>
        <taxon>Viridiplantae</taxon>
        <taxon>Streptophyta</taxon>
        <taxon>Embryophyta</taxon>
        <taxon>Tracheophyta</taxon>
        <taxon>Spermatophyta</taxon>
        <taxon>Magnoliopsida</taxon>
        <taxon>eudicotyledons</taxon>
        <taxon>Gunneridae</taxon>
        <taxon>Pentapetalae</taxon>
        <taxon>rosids</taxon>
        <taxon>malvids</taxon>
        <taxon>Malvales</taxon>
        <taxon>Dipterocarpaceae</taxon>
        <taxon>Rubroshorea</taxon>
    </lineage>
</organism>
<reference evidence="1 2" key="1">
    <citation type="journal article" date="2021" name="Commun. Biol.">
        <title>The genome of Shorea leprosula (Dipterocarpaceae) highlights the ecological relevance of drought in aseasonal tropical rainforests.</title>
        <authorList>
            <person name="Ng K.K.S."/>
            <person name="Kobayashi M.J."/>
            <person name="Fawcett J.A."/>
            <person name="Hatakeyama M."/>
            <person name="Paape T."/>
            <person name="Ng C.H."/>
            <person name="Ang C.C."/>
            <person name="Tnah L.H."/>
            <person name="Lee C.T."/>
            <person name="Nishiyama T."/>
            <person name="Sese J."/>
            <person name="O'Brien M.J."/>
            <person name="Copetti D."/>
            <person name="Mohd Noor M.I."/>
            <person name="Ong R.C."/>
            <person name="Putra M."/>
            <person name="Sireger I.Z."/>
            <person name="Indrioko S."/>
            <person name="Kosugi Y."/>
            <person name="Izuno A."/>
            <person name="Isagi Y."/>
            <person name="Lee S.L."/>
            <person name="Shimizu K.K."/>
        </authorList>
    </citation>
    <scope>NUCLEOTIDE SEQUENCE [LARGE SCALE GENOMIC DNA]</scope>
    <source>
        <strain evidence="1">214</strain>
    </source>
</reference>